<keyword evidence="1" id="KW-0732">Signal</keyword>
<sequence length="239" mass="25006">MQLHMLLPFLALLVPTTLAQATDAPFNQNQLTNPAAQEPTINTQAAKLARRYNNNNNGGGNRIVNQNTSPYSILFAPAPAQSASDAFSNFANHVYAVSTSLIGLSYARNSNSIIALANSGFAHEALESIEAMKMARYTNNNGGAALQALVSNTPCILNGLRAAAQNPARAAGFAVQMSVVRDALILPNILALGMASGASNLLQFPATGPLMANPFPVQPRGSANLLAAQRALGCATNNY</sequence>
<comment type="caution">
    <text evidence="2">The sequence shown here is derived from an EMBL/GenBank/DDBJ whole genome shotgun (WGS) entry which is preliminary data.</text>
</comment>
<dbReference type="Proteomes" id="UP000320333">
    <property type="component" value="Unassembled WGS sequence"/>
</dbReference>
<name>A0A507FQ05_9FUNG</name>
<evidence type="ECO:0000256" key="1">
    <source>
        <dbReference type="SAM" id="SignalP"/>
    </source>
</evidence>
<feature type="chain" id="PRO_5021476048" evidence="1">
    <location>
        <begin position="20"/>
        <end position="239"/>
    </location>
</feature>
<dbReference type="STRING" id="246404.A0A507FQ05"/>
<feature type="signal peptide" evidence="1">
    <location>
        <begin position="1"/>
        <end position="19"/>
    </location>
</feature>
<protein>
    <submittedName>
        <fullName evidence="2">Uncharacterized protein</fullName>
    </submittedName>
</protein>
<dbReference type="OrthoDB" id="2122865at2759"/>
<evidence type="ECO:0000313" key="2">
    <source>
        <dbReference type="EMBL" id="TPX77538.1"/>
    </source>
</evidence>
<reference evidence="2 3" key="1">
    <citation type="journal article" date="2019" name="Sci. Rep.">
        <title>Comparative genomics of chytrid fungi reveal insights into the obligate biotrophic and pathogenic lifestyle of Synchytrium endobioticum.</title>
        <authorList>
            <person name="van de Vossenberg B.T.L.H."/>
            <person name="Warris S."/>
            <person name="Nguyen H.D.T."/>
            <person name="van Gent-Pelzer M.P.E."/>
            <person name="Joly D.L."/>
            <person name="van de Geest H.C."/>
            <person name="Bonants P.J.M."/>
            <person name="Smith D.S."/>
            <person name="Levesque C.A."/>
            <person name="van der Lee T.A.J."/>
        </authorList>
    </citation>
    <scope>NUCLEOTIDE SEQUENCE [LARGE SCALE GENOMIC DNA]</scope>
    <source>
        <strain evidence="2 3">CBS 675.73</strain>
    </source>
</reference>
<proteinExistence type="predicted"/>
<dbReference type="AlphaFoldDB" id="A0A507FQ05"/>
<evidence type="ECO:0000313" key="3">
    <source>
        <dbReference type="Proteomes" id="UP000320333"/>
    </source>
</evidence>
<accession>A0A507FQ05</accession>
<organism evidence="2 3">
    <name type="scientific">Chytriomyces confervae</name>
    <dbReference type="NCBI Taxonomy" id="246404"/>
    <lineage>
        <taxon>Eukaryota</taxon>
        <taxon>Fungi</taxon>
        <taxon>Fungi incertae sedis</taxon>
        <taxon>Chytridiomycota</taxon>
        <taxon>Chytridiomycota incertae sedis</taxon>
        <taxon>Chytridiomycetes</taxon>
        <taxon>Chytridiales</taxon>
        <taxon>Chytriomycetaceae</taxon>
        <taxon>Chytriomyces</taxon>
    </lineage>
</organism>
<keyword evidence="3" id="KW-1185">Reference proteome</keyword>
<gene>
    <name evidence="2" type="ORF">CcCBS67573_g01171</name>
</gene>
<dbReference type="EMBL" id="QEAP01000018">
    <property type="protein sequence ID" value="TPX77538.1"/>
    <property type="molecule type" value="Genomic_DNA"/>
</dbReference>